<feature type="transmembrane region" description="Helical" evidence="7">
    <location>
        <begin position="244"/>
        <end position="267"/>
    </location>
</feature>
<feature type="transmembrane region" description="Helical" evidence="7">
    <location>
        <begin position="12"/>
        <end position="34"/>
    </location>
</feature>
<sequence>MAESKSYRVVRATVLLILVLFTLYPMWTLVTISISTPSEAGSVFRLIPKVINFHSYVGMWKTAPLLRYLINSLIVSGVSALASVPIAILTAYALTHYRLFGGKAFLRVVLSTQAFPGVFFLLPLFVLYVIIQNALGITLDGSYLGVILTYLTFALPFSIWMLTGYVESIPRDVEEAAVVDGARGFQAFIITTLRIALPGVTAVGVFSFMTGWGEVLFASVLTNSATRTLPIGLQLYENAQAGVIYWNQLMAASLTVSLPVVVGFLLLQRYFVRGLGAGAIK</sequence>
<protein>
    <submittedName>
        <fullName evidence="9">Carbohydrate ABC transporter permease</fullName>
    </submittedName>
</protein>
<dbReference type="PANTHER" id="PTHR32243">
    <property type="entry name" value="MALTOSE TRANSPORT SYSTEM PERMEASE-RELATED"/>
    <property type="match status" value="1"/>
</dbReference>
<dbReference type="InterPro" id="IPR050901">
    <property type="entry name" value="BP-dep_ABC_trans_perm"/>
</dbReference>
<dbReference type="Gene3D" id="1.10.3720.10">
    <property type="entry name" value="MetI-like"/>
    <property type="match status" value="1"/>
</dbReference>
<comment type="similarity">
    <text evidence="7">Belongs to the binding-protein-dependent transport system permease family.</text>
</comment>
<feature type="domain" description="ABC transmembrane type-1" evidence="8">
    <location>
        <begin position="69"/>
        <end position="267"/>
    </location>
</feature>
<feature type="transmembrane region" description="Helical" evidence="7">
    <location>
        <begin position="187"/>
        <end position="209"/>
    </location>
</feature>
<feature type="transmembrane region" description="Helical" evidence="7">
    <location>
        <begin position="104"/>
        <end position="131"/>
    </location>
</feature>
<keyword evidence="5 7" id="KW-1133">Transmembrane helix</keyword>
<accession>A0ABY6ZF14</accession>
<dbReference type="InterPro" id="IPR035906">
    <property type="entry name" value="MetI-like_sf"/>
</dbReference>
<evidence type="ECO:0000259" key="8">
    <source>
        <dbReference type="PROSITE" id="PS50928"/>
    </source>
</evidence>
<keyword evidence="4 7" id="KW-0812">Transmembrane</keyword>
<keyword evidence="2 7" id="KW-0813">Transport</keyword>
<evidence type="ECO:0000313" key="9">
    <source>
        <dbReference type="EMBL" id="WAH41439.1"/>
    </source>
</evidence>
<feature type="transmembrane region" description="Helical" evidence="7">
    <location>
        <begin position="68"/>
        <end position="92"/>
    </location>
</feature>
<keyword evidence="6 7" id="KW-0472">Membrane</keyword>
<keyword evidence="3" id="KW-1003">Cell membrane</keyword>
<keyword evidence="10" id="KW-1185">Reference proteome</keyword>
<comment type="subcellular location">
    <subcellularLocation>
        <location evidence="1 7">Cell membrane</location>
        <topology evidence="1 7">Multi-pass membrane protein</topology>
    </subcellularLocation>
</comment>
<gene>
    <name evidence="9" type="ORF">NZD89_24870</name>
</gene>
<evidence type="ECO:0000256" key="7">
    <source>
        <dbReference type="RuleBase" id="RU363032"/>
    </source>
</evidence>
<name>A0ABY6ZF14_9BACL</name>
<dbReference type="SUPFAM" id="SSF161098">
    <property type="entry name" value="MetI-like"/>
    <property type="match status" value="1"/>
</dbReference>
<dbReference type="RefSeq" id="WP_268005349.1">
    <property type="nucleotide sequence ID" value="NZ_BSUT01000001.1"/>
</dbReference>
<dbReference type="PROSITE" id="PS50928">
    <property type="entry name" value="ABC_TM1"/>
    <property type="match status" value="1"/>
</dbReference>
<dbReference type="InterPro" id="IPR000515">
    <property type="entry name" value="MetI-like"/>
</dbReference>
<dbReference type="PANTHER" id="PTHR32243:SF18">
    <property type="entry name" value="INNER MEMBRANE ABC TRANSPORTER PERMEASE PROTEIN YCJP"/>
    <property type="match status" value="1"/>
</dbReference>
<evidence type="ECO:0000256" key="4">
    <source>
        <dbReference type="ARBA" id="ARBA00022692"/>
    </source>
</evidence>
<dbReference type="CDD" id="cd06261">
    <property type="entry name" value="TM_PBP2"/>
    <property type="match status" value="1"/>
</dbReference>
<evidence type="ECO:0000256" key="6">
    <source>
        <dbReference type="ARBA" id="ARBA00023136"/>
    </source>
</evidence>
<dbReference type="Proteomes" id="UP001164761">
    <property type="component" value="Chromosome"/>
</dbReference>
<reference evidence="9" key="1">
    <citation type="submission" date="2022-08" db="EMBL/GenBank/DDBJ databases">
        <title>Alicyclobacillus fastidiosus DSM 17978, complete genome.</title>
        <authorList>
            <person name="Wang Q."/>
            <person name="Cai R."/>
            <person name="Wang Z."/>
        </authorList>
    </citation>
    <scope>NUCLEOTIDE SEQUENCE</scope>
    <source>
        <strain evidence="9">DSM 17978</strain>
    </source>
</reference>
<proteinExistence type="inferred from homology"/>
<organism evidence="9 10">
    <name type="scientific">Alicyclobacillus fastidiosus</name>
    <dbReference type="NCBI Taxonomy" id="392011"/>
    <lineage>
        <taxon>Bacteria</taxon>
        <taxon>Bacillati</taxon>
        <taxon>Bacillota</taxon>
        <taxon>Bacilli</taxon>
        <taxon>Bacillales</taxon>
        <taxon>Alicyclobacillaceae</taxon>
        <taxon>Alicyclobacillus</taxon>
    </lineage>
</organism>
<evidence type="ECO:0000256" key="1">
    <source>
        <dbReference type="ARBA" id="ARBA00004651"/>
    </source>
</evidence>
<evidence type="ECO:0000313" key="10">
    <source>
        <dbReference type="Proteomes" id="UP001164761"/>
    </source>
</evidence>
<evidence type="ECO:0000256" key="2">
    <source>
        <dbReference type="ARBA" id="ARBA00022448"/>
    </source>
</evidence>
<evidence type="ECO:0000256" key="3">
    <source>
        <dbReference type="ARBA" id="ARBA00022475"/>
    </source>
</evidence>
<feature type="transmembrane region" description="Helical" evidence="7">
    <location>
        <begin position="143"/>
        <end position="166"/>
    </location>
</feature>
<evidence type="ECO:0000256" key="5">
    <source>
        <dbReference type="ARBA" id="ARBA00022989"/>
    </source>
</evidence>
<dbReference type="Pfam" id="PF00528">
    <property type="entry name" value="BPD_transp_1"/>
    <property type="match status" value="1"/>
</dbReference>
<dbReference type="EMBL" id="CP104067">
    <property type="protein sequence ID" value="WAH41439.1"/>
    <property type="molecule type" value="Genomic_DNA"/>
</dbReference>